<comment type="caution">
    <text evidence="2">The sequence shown here is derived from an EMBL/GenBank/DDBJ whole genome shotgun (WGS) entry which is preliminary data.</text>
</comment>
<dbReference type="AlphaFoldDB" id="A0A553P7H3"/>
<dbReference type="Proteomes" id="UP000318571">
    <property type="component" value="Chromosome 3"/>
</dbReference>
<dbReference type="Pfam" id="PF00646">
    <property type="entry name" value="F-box"/>
    <property type="match status" value="1"/>
</dbReference>
<dbReference type="EMBL" id="VCGU01000007">
    <property type="protein sequence ID" value="TRY73634.1"/>
    <property type="molecule type" value="Genomic_DNA"/>
</dbReference>
<gene>
    <name evidence="2" type="ORF">TCAL_12956</name>
</gene>
<evidence type="ECO:0000259" key="1">
    <source>
        <dbReference type="Pfam" id="PF00646"/>
    </source>
</evidence>
<dbReference type="CDD" id="cd09917">
    <property type="entry name" value="F-box_SF"/>
    <property type="match status" value="1"/>
</dbReference>
<evidence type="ECO:0000313" key="3">
    <source>
        <dbReference type="Proteomes" id="UP000318571"/>
    </source>
</evidence>
<name>A0A553P7H3_TIGCA</name>
<reference evidence="2 3" key="1">
    <citation type="journal article" date="2018" name="Nat. Ecol. Evol.">
        <title>Genomic signatures of mitonuclear coevolution across populations of Tigriopus californicus.</title>
        <authorList>
            <person name="Barreto F.S."/>
            <person name="Watson E.T."/>
            <person name="Lima T.G."/>
            <person name="Willett C.S."/>
            <person name="Edmands S."/>
            <person name="Li W."/>
            <person name="Burton R.S."/>
        </authorList>
    </citation>
    <scope>NUCLEOTIDE SEQUENCE [LARGE SCALE GENOMIC DNA]</scope>
    <source>
        <strain evidence="2 3">San Diego</strain>
    </source>
</reference>
<sequence>FDLLQRQSPELSVLKMDFVSIPLLIQGRIFGLLPPKDLLSLKQTSRAMNAAVSTFVIPTPVEGVAHPMASIQLEYMKRLGCGSSNHGHEFALVSKANDDSPVHPPCKISLAMKKALECILGFDQRLRTPTAFFSIDDLLGPPNQEDTVYPLVWFSRCGSVMRRASEPFPDSSLLYHDHHPLPVPDEAIRVGSDKLLALIHGQLLYLDLKNDRLVWHKHQVRWSKMFGLNVRSQQTYSFCLRHIDMASRYGNFVKLYQEDLLAGTNHRHGSVAHNWTGVSVHIYTNWDAPESATDHALQRGVRIETPASKFQNAVRTLEFELEDIRTMWLDTVDDDGDDDDGQEEVLHILVHRHFGRKYRWFTLSMTEPAPKLRLMLTVTSDIKHVLSEAPKPVPTVVWNFCHVEKKMKCIIPNFERDFGPQALFTARQSRFQEPPPFEKWLSQSWAKRDPILQRNVYRLIYPFFPYQSSRPEYMS</sequence>
<feature type="non-terminal residue" evidence="2">
    <location>
        <position position="1"/>
    </location>
</feature>
<feature type="domain" description="F-box" evidence="1">
    <location>
        <begin position="20"/>
        <end position="54"/>
    </location>
</feature>
<protein>
    <recommendedName>
        <fullName evidence="1">F-box domain-containing protein</fullName>
    </recommendedName>
</protein>
<keyword evidence="3" id="KW-1185">Reference proteome</keyword>
<dbReference type="InterPro" id="IPR001810">
    <property type="entry name" value="F-box_dom"/>
</dbReference>
<proteinExistence type="predicted"/>
<accession>A0A553P7H3</accession>
<organism evidence="2 3">
    <name type="scientific">Tigriopus californicus</name>
    <name type="common">Marine copepod</name>
    <dbReference type="NCBI Taxonomy" id="6832"/>
    <lineage>
        <taxon>Eukaryota</taxon>
        <taxon>Metazoa</taxon>
        <taxon>Ecdysozoa</taxon>
        <taxon>Arthropoda</taxon>
        <taxon>Crustacea</taxon>
        <taxon>Multicrustacea</taxon>
        <taxon>Hexanauplia</taxon>
        <taxon>Copepoda</taxon>
        <taxon>Harpacticoida</taxon>
        <taxon>Harpacticidae</taxon>
        <taxon>Tigriopus</taxon>
    </lineage>
</organism>
<evidence type="ECO:0000313" key="2">
    <source>
        <dbReference type="EMBL" id="TRY73634.1"/>
    </source>
</evidence>